<protein>
    <submittedName>
        <fullName evidence="2">Uncharacterized protein</fullName>
    </submittedName>
</protein>
<dbReference type="AlphaFoldDB" id="A0A803MU87"/>
<reference evidence="2" key="1">
    <citation type="journal article" date="2017" name="Nature">
        <title>The genome of Chenopodium quinoa.</title>
        <authorList>
            <person name="Jarvis D.E."/>
            <person name="Ho Y.S."/>
            <person name="Lightfoot D.J."/>
            <person name="Schmoeckel S.M."/>
            <person name="Li B."/>
            <person name="Borm T.J.A."/>
            <person name="Ohyanagi H."/>
            <person name="Mineta K."/>
            <person name="Michell C.T."/>
            <person name="Saber N."/>
            <person name="Kharbatia N.M."/>
            <person name="Rupper R.R."/>
            <person name="Sharp A.R."/>
            <person name="Dally N."/>
            <person name="Boughton B.A."/>
            <person name="Woo Y.H."/>
            <person name="Gao G."/>
            <person name="Schijlen E.G.W.M."/>
            <person name="Guo X."/>
            <person name="Momin A.A."/>
            <person name="Negrao S."/>
            <person name="Al-Babili S."/>
            <person name="Gehring C."/>
            <person name="Roessner U."/>
            <person name="Jung C."/>
            <person name="Murphy K."/>
            <person name="Arold S.T."/>
            <person name="Gojobori T."/>
            <person name="van der Linden C.G."/>
            <person name="van Loo E.N."/>
            <person name="Jellen E.N."/>
            <person name="Maughan P.J."/>
            <person name="Tester M."/>
        </authorList>
    </citation>
    <scope>NUCLEOTIDE SEQUENCE [LARGE SCALE GENOMIC DNA]</scope>
    <source>
        <strain evidence="2">cv. PI 614886</strain>
    </source>
</reference>
<keyword evidence="1" id="KW-0175">Coiled coil</keyword>
<proteinExistence type="predicted"/>
<keyword evidence="3" id="KW-1185">Reference proteome</keyword>
<sequence length="229" mass="25723">MCSGTPPHGISSQNWIKLLKYWDSEKGIEDEHGEKMSLLALWIKAHTGKDGFLPGTVTEDFVNDAKAKVEELRLTNPSKSQRELEDEAFELTMHGGEILDRPTGYGLGVRKSNIYGVHALLKKEGPRKNYQRTVVMDNNVKEEMSVLHKKNEVLEKENEKLKDQVQENNTLLKTLNGQFSHIVGGVHDGKSSIELLTCAKSVLGVTNEQVIIYSNKIQELFFSSIQVMA</sequence>
<name>A0A803MU87_CHEQI</name>
<organism evidence="2 3">
    <name type="scientific">Chenopodium quinoa</name>
    <name type="common">Quinoa</name>
    <dbReference type="NCBI Taxonomy" id="63459"/>
    <lineage>
        <taxon>Eukaryota</taxon>
        <taxon>Viridiplantae</taxon>
        <taxon>Streptophyta</taxon>
        <taxon>Embryophyta</taxon>
        <taxon>Tracheophyta</taxon>
        <taxon>Spermatophyta</taxon>
        <taxon>Magnoliopsida</taxon>
        <taxon>eudicotyledons</taxon>
        <taxon>Gunneridae</taxon>
        <taxon>Pentapetalae</taxon>
        <taxon>Caryophyllales</taxon>
        <taxon>Chenopodiaceae</taxon>
        <taxon>Chenopodioideae</taxon>
        <taxon>Atripliceae</taxon>
        <taxon>Chenopodium</taxon>
    </lineage>
</organism>
<dbReference type="Proteomes" id="UP000596660">
    <property type="component" value="Unplaced"/>
</dbReference>
<evidence type="ECO:0000313" key="3">
    <source>
        <dbReference type="Proteomes" id="UP000596660"/>
    </source>
</evidence>
<accession>A0A803MU87</accession>
<dbReference type="Gramene" id="AUR62035309-RA">
    <property type="protein sequence ID" value="AUR62035309-RA:cds"/>
    <property type="gene ID" value="AUR62035309"/>
</dbReference>
<feature type="coiled-coil region" evidence="1">
    <location>
        <begin position="144"/>
        <end position="178"/>
    </location>
</feature>
<evidence type="ECO:0000256" key="1">
    <source>
        <dbReference type="SAM" id="Coils"/>
    </source>
</evidence>
<evidence type="ECO:0000313" key="2">
    <source>
        <dbReference type="EnsemblPlants" id="AUR62035309-RA:cds"/>
    </source>
</evidence>
<dbReference type="EnsemblPlants" id="AUR62035309-RA">
    <property type="protein sequence ID" value="AUR62035309-RA:cds"/>
    <property type="gene ID" value="AUR62035309"/>
</dbReference>
<reference evidence="2" key="2">
    <citation type="submission" date="2021-03" db="UniProtKB">
        <authorList>
            <consortium name="EnsemblPlants"/>
        </authorList>
    </citation>
    <scope>IDENTIFICATION</scope>
</reference>